<dbReference type="InterPro" id="IPR043145">
    <property type="entry name" value="Znf_ZZ_sf"/>
</dbReference>
<reference evidence="19 20" key="1">
    <citation type="journal article" date="2007" name="Nature">
        <title>The medaka draft genome and insights into vertebrate genome evolution.</title>
        <authorList>
            <person name="Kasahara M."/>
            <person name="Naruse K."/>
            <person name="Sasaki S."/>
            <person name="Nakatani Y."/>
            <person name="Qu W."/>
            <person name="Ahsan B."/>
            <person name="Yamada T."/>
            <person name="Nagayasu Y."/>
            <person name="Doi K."/>
            <person name="Kasai Y."/>
            <person name="Jindo T."/>
            <person name="Kobayashi D."/>
            <person name="Shimada A."/>
            <person name="Toyoda A."/>
            <person name="Kuroki Y."/>
            <person name="Fujiyama A."/>
            <person name="Sasaki T."/>
            <person name="Shimizu A."/>
            <person name="Asakawa S."/>
            <person name="Shimizu N."/>
            <person name="Hashimoto S."/>
            <person name="Yang J."/>
            <person name="Lee Y."/>
            <person name="Matsushima K."/>
            <person name="Sugano S."/>
            <person name="Sakaizumi M."/>
            <person name="Narita T."/>
            <person name="Ohishi K."/>
            <person name="Haga S."/>
            <person name="Ohta F."/>
            <person name="Nomoto H."/>
            <person name="Nogata K."/>
            <person name="Morishita T."/>
            <person name="Endo T."/>
            <person name="Shin-I T."/>
            <person name="Takeda H."/>
            <person name="Morishita S."/>
            <person name="Kohara Y."/>
        </authorList>
    </citation>
    <scope>NUCLEOTIDE SEQUENCE [LARGE SCALE GENOMIC DNA]</scope>
    <source>
        <strain evidence="19 20">Hd-rR</strain>
    </source>
</reference>
<evidence type="ECO:0000256" key="4">
    <source>
        <dbReference type="ARBA" id="ARBA00022475"/>
    </source>
</evidence>
<dbReference type="PIRSF" id="PIRSF038204">
    <property type="entry name" value="Distrobrevin"/>
    <property type="match status" value="1"/>
</dbReference>
<evidence type="ECO:0000256" key="15">
    <source>
        <dbReference type="PROSITE-ProRule" id="PRU00228"/>
    </source>
</evidence>
<dbReference type="GeneTree" id="ENSGT00940000153897"/>
<feature type="domain" description="ZZ-type" evidence="18">
    <location>
        <begin position="238"/>
        <end position="294"/>
    </location>
</feature>
<keyword evidence="5 14" id="KW-0963">Cytoplasm</keyword>
<keyword evidence="20" id="KW-1185">Reference proteome</keyword>
<evidence type="ECO:0000256" key="1">
    <source>
        <dbReference type="ARBA" id="ARBA00004236"/>
    </source>
</evidence>
<evidence type="ECO:0000256" key="17">
    <source>
        <dbReference type="SAM" id="MobiDB-lite"/>
    </source>
</evidence>
<dbReference type="PANTHER" id="PTHR12268:SF19">
    <property type="entry name" value="DYSTROBREVIN ALPHA"/>
    <property type="match status" value="1"/>
</dbReference>
<feature type="compositionally biased region" description="Polar residues" evidence="17">
    <location>
        <begin position="462"/>
        <end position="474"/>
    </location>
</feature>
<dbReference type="InterPro" id="IPR000433">
    <property type="entry name" value="Znf_ZZ"/>
</dbReference>
<protein>
    <recommendedName>
        <fullName evidence="14">Dystrobrevin</fullName>
    </recommendedName>
</protein>
<proteinExistence type="inferred from homology"/>
<dbReference type="eggNOG" id="KOG4301">
    <property type="taxonomic scope" value="Eukaryota"/>
</dbReference>
<dbReference type="SUPFAM" id="SSF47473">
    <property type="entry name" value="EF-hand"/>
    <property type="match status" value="2"/>
</dbReference>
<dbReference type="PANTHER" id="PTHR12268">
    <property type="entry name" value="E3 UBIQUITIN-PROTEIN LIGASE KCMF1"/>
    <property type="match status" value="1"/>
</dbReference>
<dbReference type="GO" id="GO:0005886">
    <property type="term" value="C:plasma membrane"/>
    <property type="evidence" value="ECO:0007669"/>
    <property type="project" value="UniProtKB-SubCell"/>
</dbReference>
<dbReference type="PROSITE" id="PS50135">
    <property type="entry name" value="ZF_ZZ_2"/>
    <property type="match status" value="1"/>
</dbReference>
<dbReference type="Bgee" id="ENSORLG00000017435">
    <property type="expression patterns" value="Expressed in brain and 12 other cell types or tissues"/>
</dbReference>
<dbReference type="PROSITE" id="PS01357">
    <property type="entry name" value="ZF_ZZ_1"/>
    <property type="match status" value="1"/>
</dbReference>
<evidence type="ECO:0000256" key="5">
    <source>
        <dbReference type="ARBA" id="ARBA00022490"/>
    </source>
</evidence>
<evidence type="ECO:0000256" key="7">
    <source>
        <dbReference type="ARBA" id="ARBA00022723"/>
    </source>
</evidence>
<evidence type="ECO:0000256" key="12">
    <source>
        <dbReference type="ARBA" id="ARBA00023136"/>
    </source>
</evidence>
<dbReference type="Pfam" id="PF00569">
    <property type="entry name" value="ZZ"/>
    <property type="match status" value="1"/>
</dbReference>
<keyword evidence="8 15" id="KW-0863">Zinc-finger</keyword>
<gene>
    <name evidence="19" type="primary">DTNA</name>
    <name evidence="19" type="synonym">dtna</name>
</gene>
<keyword evidence="4" id="KW-1003">Cell membrane</keyword>
<evidence type="ECO:0000313" key="20">
    <source>
        <dbReference type="Proteomes" id="UP000001038"/>
    </source>
</evidence>
<keyword evidence="6" id="KW-0597">Phosphoprotein</keyword>
<dbReference type="FunFam" id="1.10.238.10:FF:000014">
    <property type="entry name" value="Dystrobrevin alpha"/>
    <property type="match status" value="1"/>
</dbReference>
<reference evidence="19" key="3">
    <citation type="submission" date="2025-09" db="UniProtKB">
        <authorList>
            <consortium name="Ensembl"/>
        </authorList>
    </citation>
    <scope>IDENTIFICATION</scope>
    <source>
        <strain evidence="19">Hd-rR</strain>
    </source>
</reference>
<evidence type="ECO:0000256" key="14">
    <source>
        <dbReference type="PIRNR" id="PIRNR038204"/>
    </source>
</evidence>
<dbReference type="SUPFAM" id="SSF57850">
    <property type="entry name" value="RING/U-box"/>
    <property type="match status" value="1"/>
</dbReference>
<evidence type="ECO:0000256" key="13">
    <source>
        <dbReference type="ARBA" id="ARBA00034103"/>
    </source>
</evidence>
<dbReference type="Proteomes" id="UP000001038">
    <property type="component" value="Chromosome 17"/>
</dbReference>
<feature type="coiled-coil region" evidence="16">
    <location>
        <begin position="374"/>
        <end position="450"/>
    </location>
</feature>
<name>H2MSQ7_ORYLA</name>
<evidence type="ECO:0000256" key="2">
    <source>
        <dbReference type="ARBA" id="ARBA00004496"/>
    </source>
</evidence>
<dbReference type="FunFam" id="1.10.238.10:FF:000016">
    <property type="entry name" value="Dystrobrevin alpha"/>
    <property type="match status" value="1"/>
</dbReference>
<evidence type="ECO:0000256" key="10">
    <source>
        <dbReference type="ARBA" id="ARBA00023018"/>
    </source>
</evidence>
<dbReference type="GO" id="GO:0045202">
    <property type="term" value="C:synapse"/>
    <property type="evidence" value="ECO:0007669"/>
    <property type="project" value="UniProtKB-SubCell"/>
</dbReference>
<dbReference type="InterPro" id="IPR015153">
    <property type="entry name" value="EF-hand_dom_typ1"/>
</dbReference>
<evidence type="ECO:0000259" key="18">
    <source>
        <dbReference type="PROSITE" id="PS50135"/>
    </source>
</evidence>
<evidence type="ECO:0000256" key="9">
    <source>
        <dbReference type="ARBA" id="ARBA00022833"/>
    </source>
</evidence>
<keyword evidence="11 16" id="KW-0175">Coiled coil</keyword>
<sequence>MIEDCEERDDNMADRRQLYVEMRAQDLDSIRLSTYRTACKLRFVQKKCNLHLVDIWNVIEAFRENGLNSMDLNAELSVARLEVVLSTIFYQLNKRLPTTHQINVEQSISLLLNFLLAAYDPEGHGKMCVFVVKMALATICGGKILDKLRYIFSQISDSSGIMVHSQFDQFLREVLKLPMAVFEGPSFGYTEQAARACFAQQKKVSLNTFLDTLMSDPPPQCLVWLPLMHRLANVENVFHPVECSYCHTESMMGFRYRCQQCHNYQLCQDCFWRGHASGSHSNQHQMKEYTSWKSPAKKLTHVLSKSLSCASSREPLHPLFPDMPEKPLNLAHIVPPRPVNIANEYLFSHSMPTSGNPYSTKKVPMDLPCSLDANKQQKQLIAELESKNREILQEIQRLRIQHEEASQPPPDKGQQNPTLLAELRLLRQRKDELEQRMSTLQESRRELMVQLEQLMMLLKTQGPGSPRSSPSHTISRPIPTPIHSDSAGTTPTHTPQDSLMGVGGDVQEAFAQGPRRNLRNDLLLAADSITNTMSSLVKELNSEGGSETESTVDSDFGRFTRVDLVYSHSFLFCIRPASAADEEGFENNLEQQLEEQLSLEELVKHRQETGKTCMVS</sequence>
<dbReference type="GO" id="GO:0005737">
    <property type="term" value="C:cytoplasm"/>
    <property type="evidence" value="ECO:0007669"/>
    <property type="project" value="UniProtKB-SubCell"/>
</dbReference>
<dbReference type="CDD" id="cd16249">
    <property type="entry name" value="EFh_DTNA"/>
    <property type="match status" value="1"/>
</dbReference>
<feature type="region of interest" description="Disordered" evidence="17">
    <location>
        <begin position="460"/>
        <end position="501"/>
    </location>
</feature>
<dbReference type="SMART" id="SM00291">
    <property type="entry name" value="ZnF_ZZ"/>
    <property type="match status" value="1"/>
</dbReference>
<dbReference type="HOGENOM" id="CLU_1047846_0_0_1"/>
<keyword evidence="9" id="KW-0862">Zinc</keyword>
<dbReference type="Gene3D" id="3.30.60.90">
    <property type="match status" value="1"/>
</dbReference>
<feature type="compositionally biased region" description="Polar residues" evidence="17">
    <location>
        <begin position="486"/>
        <end position="497"/>
    </location>
</feature>
<dbReference type="InterPro" id="IPR015154">
    <property type="entry name" value="EF-hand_dom_typ2"/>
</dbReference>
<dbReference type="Ensembl" id="ENSORLT00000021801.2">
    <property type="protein sequence ID" value="ENSORLP00000021800.2"/>
    <property type="gene ID" value="ENSORLG00000017435.2"/>
</dbReference>
<evidence type="ECO:0000256" key="6">
    <source>
        <dbReference type="ARBA" id="ARBA00022553"/>
    </source>
</evidence>
<keyword evidence="7" id="KW-0479">Metal-binding</keyword>
<dbReference type="InterPro" id="IPR017432">
    <property type="entry name" value="Distrobrevin"/>
</dbReference>
<accession>H2MSQ7</accession>
<dbReference type="AlphaFoldDB" id="H2MSQ7"/>
<dbReference type="Pfam" id="PF09068">
    <property type="entry name" value="EF-hand_2"/>
    <property type="match status" value="1"/>
</dbReference>
<comment type="subcellular location">
    <subcellularLocation>
        <location evidence="1">Cell membrane</location>
    </subcellularLocation>
    <subcellularLocation>
        <location evidence="2 14">Cytoplasm</location>
    </subcellularLocation>
    <subcellularLocation>
        <location evidence="13">Synapse</location>
    </subcellularLocation>
</comment>
<keyword evidence="12" id="KW-0472">Membrane</keyword>
<reference evidence="19" key="2">
    <citation type="submission" date="2025-08" db="UniProtKB">
        <authorList>
            <consortium name="Ensembl"/>
        </authorList>
    </citation>
    <scope>IDENTIFICATION</scope>
    <source>
        <strain evidence="19">Hd-rR</strain>
    </source>
</reference>
<dbReference type="InterPro" id="IPR050774">
    <property type="entry name" value="KCMF1/Dystrophin"/>
</dbReference>
<keyword evidence="10" id="KW-0770">Synapse</keyword>
<comment type="similarity">
    <text evidence="3 14">Belongs to the dystrophin family. Dystrobrevin subfamily.</text>
</comment>
<dbReference type="FunFam" id="3.30.60.90:FF:000002">
    <property type="entry name" value="Dystrobrevin alpha"/>
    <property type="match status" value="1"/>
</dbReference>
<organism evidence="19 20">
    <name type="scientific">Oryzias latipes</name>
    <name type="common">Japanese rice fish</name>
    <name type="synonym">Japanese killifish</name>
    <dbReference type="NCBI Taxonomy" id="8090"/>
    <lineage>
        <taxon>Eukaryota</taxon>
        <taxon>Metazoa</taxon>
        <taxon>Chordata</taxon>
        <taxon>Craniata</taxon>
        <taxon>Vertebrata</taxon>
        <taxon>Euteleostomi</taxon>
        <taxon>Actinopterygii</taxon>
        <taxon>Neopterygii</taxon>
        <taxon>Teleostei</taxon>
        <taxon>Neoteleostei</taxon>
        <taxon>Acanthomorphata</taxon>
        <taxon>Ovalentaria</taxon>
        <taxon>Atherinomorphae</taxon>
        <taxon>Beloniformes</taxon>
        <taxon>Adrianichthyidae</taxon>
        <taxon>Oryziinae</taxon>
        <taxon>Oryzias</taxon>
    </lineage>
</organism>
<evidence type="ECO:0000256" key="8">
    <source>
        <dbReference type="ARBA" id="ARBA00022771"/>
    </source>
</evidence>
<dbReference type="CDD" id="cd02334">
    <property type="entry name" value="ZZ_dystrophin"/>
    <property type="match status" value="1"/>
</dbReference>
<evidence type="ECO:0000256" key="16">
    <source>
        <dbReference type="SAM" id="Coils"/>
    </source>
</evidence>
<dbReference type="Pfam" id="PF09069">
    <property type="entry name" value="EF-hand_3"/>
    <property type="match status" value="1"/>
</dbReference>
<evidence type="ECO:0000256" key="3">
    <source>
        <dbReference type="ARBA" id="ARBA00009563"/>
    </source>
</evidence>
<evidence type="ECO:0000256" key="11">
    <source>
        <dbReference type="ARBA" id="ARBA00023054"/>
    </source>
</evidence>
<dbReference type="Gene3D" id="1.10.238.10">
    <property type="entry name" value="EF-hand"/>
    <property type="match status" value="2"/>
</dbReference>
<dbReference type="GO" id="GO:0008270">
    <property type="term" value="F:zinc ion binding"/>
    <property type="evidence" value="ECO:0007669"/>
    <property type="project" value="UniProtKB-KW"/>
</dbReference>
<dbReference type="InterPro" id="IPR011992">
    <property type="entry name" value="EF-hand-dom_pair"/>
</dbReference>
<evidence type="ECO:0000313" key="19">
    <source>
        <dbReference type="Ensembl" id="ENSORLP00000021800.2"/>
    </source>
</evidence>